<proteinExistence type="predicted"/>
<organism evidence="1 2">
    <name type="scientific">Choristoneura fumiferana</name>
    <name type="common">Spruce budworm moth</name>
    <name type="synonym">Archips fumiferana</name>
    <dbReference type="NCBI Taxonomy" id="7141"/>
    <lineage>
        <taxon>Eukaryota</taxon>
        <taxon>Metazoa</taxon>
        <taxon>Ecdysozoa</taxon>
        <taxon>Arthropoda</taxon>
        <taxon>Hexapoda</taxon>
        <taxon>Insecta</taxon>
        <taxon>Pterygota</taxon>
        <taxon>Neoptera</taxon>
        <taxon>Endopterygota</taxon>
        <taxon>Lepidoptera</taxon>
        <taxon>Glossata</taxon>
        <taxon>Ditrysia</taxon>
        <taxon>Tortricoidea</taxon>
        <taxon>Tortricidae</taxon>
        <taxon>Tortricinae</taxon>
        <taxon>Choristoneura</taxon>
    </lineage>
</organism>
<reference evidence="1 2" key="1">
    <citation type="journal article" date="2022" name="Genome Biol. Evol.">
        <title>The Spruce Budworm Genome: Reconstructing the Evolutionary History of Antifreeze Proteins.</title>
        <authorList>
            <person name="Beliveau C."/>
            <person name="Gagne P."/>
            <person name="Picq S."/>
            <person name="Vernygora O."/>
            <person name="Keeling C.I."/>
            <person name="Pinkney K."/>
            <person name="Doucet D."/>
            <person name="Wen F."/>
            <person name="Johnston J.S."/>
            <person name="Maaroufi H."/>
            <person name="Boyle B."/>
            <person name="Laroche J."/>
            <person name="Dewar K."/>
            <person name="Juretic N."/>
            <person name="Blackburn G."/>
            <person name="Nisole A."/>
            <person name="Brunet B."/>
            <person name="Brandao M."/>
            <person name="Lumley L."/>
            <person name="Duan J."/>
            <person name="Quan G."/>
            <person name="Lucarotti C.J."/>
            <person name="Roe A.D."/>
            <person name="Sperling F.A.H."/>
            <person name="Levesque R.C."/>
            <person name="Cusson M."/>
        </authorList>
    </citation>
    <scope>NUCLEOTIDE SEQUENCE [LARGE SCALE GENOMIC DNA]</scope>
    <source>
        <strain evidence="1">Glfc:IPQL:Cfum</strain>
    </source>
</reference>
<evidence type="ECO:0000313" key="2">
    <source>
        <dbReference type="Proteomes" id="UP001064048"/>
    </source>
</evidence>
<sequence length="371" mass="41769">MDAQKNQKKKPALGIERGPQQSVLRVWVSATLALASIISAAQIEDPCKTKSRVVADDKYCDKYWECDNGQSAQYDCPNGLVFAGKHRGVTEGCDYPWRSNYCEYPKVQINPPIGTEHCDWLYGIFGHETSCTRYWTCWNGTATEQLCIGGLLYNEQAHSCDWPENVDGCQKHRELQMRCQPRGLKWDTSSASNFTGCLTLHAETQQCKHCCFTAGLASKMVVAIRADLAQALCNEDPNGNVPLGKSCNRYWQCQGGYPRLQRCPAMLVFDRRSLRCVVPPTEECDVPTTTAPPPEEEEPRERPQVWMEVSRRVQGRLDLMAAIHRTNRRGQARTSPTSTKNKHSSALGPETKKKLVMRTGWKYVAKTKDSA</sequence>
<dbReference type="Proteomes" id="UP001064048">
    <property type="component" value="Chromosome Z"/>
</dbReference>
<dbReference type="EMBL" id="CM046131">
    <property type="protein sequence ID" value="KAI8429520.1"/>
    <property type="molecule type" value="Genomic_DNA"/>
</dbReference>
<gene>
    <name evidence="1" type="ORF">MSG28_000153</name>
</gene>
<evidence type="ECO:0000313" key="1">
    <source>
        <dbReference type="EMBL" id="KAI8429520.1"/>
    </source>
</evidence>
<comment type="caution">
    <text evidence="1">The sequence shown here is derived from an EMBL/GenBank/DDBJ whole genome shotgun (WGS) entry which is preliminary data.</text>
</comment>
<protein>
    <submittedName>
        <fullName evidence="1">Uncharacterized protein</fullName>
    </submittedName>
</protein>
<accession>A0ACC0JZU6</accession>
<keyword evidence="2" id="KW-1185">Reference proteome</keyword>
<name>A0ACC0JZU6_CHOFU</name>